<keyword evidence="3" id="KW-1185">Reference proteome</keyword>
<evidence type="ECO:0000313" key="3">
    <source>
        <dbReference type="Proteomes" id="UP000430345"/>
    </source>
</evidence>
<name>A0A6I1MNL9_9CLOT</name>
<feature type="transmembrane region" description="Helical" evidence="1">
    <location>
        <begin position="77"/>
        <end position="98"/>
    </location>
</feature>
<keyword evidence="1" id="KW-0472">Membrane</keyword>
<feature type="transmembrane region" description="Helical" evidence="1">
    <location>
        <begin position="163"/>
        <end position="187"/>
    </location>
</feature>
<evidence type="ECO:0000313" key="2">
    <source>
        <dbReference type="EMBL" id="MPQ44560.1"/>
    </source>
</evidence>
<evidence type="ECO:0000256" key="1">
    <source>
        <dbReference type="SAM" id="Phobius"/>
    </source>
</evidence>
<comment type="caution">
    <text evidence="2">The sequence shown here is derived from an EMBL/GenBank/DDBJ whole genome shotgun (WGS) entry which is preliminary data.</text>
</comment>
<dbReference type="Proteomes" id="UP000430345">
    <property type="component" value="Unassembled WGS sequence"/>
</dbReference>
<organism evidence="2 3">
    <name type="scientific">Clostridium tarantellae</name>
    <dbReference type="NCBI Taxonomy" id="39493"/>
    <lineage>
        <taxon>Bacteria</taxon>
        <taxon>Bacillati</taxon>
        <taxon>Bacillota</taxon>
        <taxon>Clostridia</taxon>
        <taxon>Eubacteriales</taxon>
        <taxon>Clostridiaceae</taxon>
        <taxon>Clostridium</taxon>
    </lineage>
</organism>
<accession>A0A6I1MNL9</accession>
<feature type="transmembrane region" description="Helical" evidence="1">
    <location>
        <begin position="127"/>
        <end position="157"/>
    </location>
</feature>
<evidence type="ECO:0008006" key="4">
    <source>
        <dbReference type="Google" id="ProtNLM"/>
    </source>
</evidence>
<keyword evidence="1" id="KW-1133">Transmembrane helix</keyword>
<gene>
    <name evidence="2" type="ORF">GBZ86_12485</name>
</gene>
<dbReference type="EMBL" id="WHJC01000244">
    <property type="protein sequence ID" value="MPQ44560.1"/>
    <property type="molecule type" value="Genomic_DNA"/>
</dbReference>
<keyword evidence="1" id="KW-0812">Transmembrane</keyword>
<protein>
    <recommendedName>
        <fullName evidence="4">DUF975 family protein</fullName>
    </recommendedName>
</protein>
<feature type="transmembrane region" description="Helical" evidence="1">
    <location>
        <begin position="34"/>
        <end position="57"/>
    </location>
</feature>
<feature type="transmembrane region" description="Helical" evidence="1">
    <location>
        <begin position="208"/>
        <end position="227"/>
    </location>
</feature>
<sequence>MINKWTGKLSATEVFTKSLNILSNNIMDIFKISLIFYIIPSLLIVTISAFLGVNTLSFNVLSNFSNNIKYLFSNSLIFLWIPISILLCLIPILGNFAIVKLINSKLKDEKTIWYECIKYAFSKTGSALLLILITLVISTIWTFTIVLFITIVCIFTFFRGLPIAIITILALTAILFIFLQFIIQSIVNEDLGVLAAIKHSVNLVKIRFWNAFGKIALLKLVCFLFNAGLTMFAIIPFVGIILSTLITLCLTIFQHIAVTIIFNDYEQDPNKLEFKI</sequence>
<dbReference type="RefSeq" id="WP_152891139.1">
    <property type="nucleotide sequence ID" value="NZ_WHJC01000244.1"/>
</dbReference>
<feature type="transmembrane region" description="Helical" evidence="1">
    <location>
        <begin position="233"/>
        <end position="253"/>
    </location>
</feature>
<reference evidence="2 3" key="1">
    <citation type="submission" date="2019-10" db="EMBL/GenBank/DDBJ databases">
        <title>The Genome Sequence of Clostridium tarantellae Isolated from Fish Brain.</title>
        <authorList>
            <person name="Bano L."/>
            <person name="Kiel M."/>
            <person name="Sales G."/>
            <person name="Doxey A.C."/>
            <person name="Mansfield M.J."/>
            <person name="Schiavone M."/>
            <person name="Rossetto O."/>
            <person name="Pirazzini M."/>
            <person name="Dobrindt U."/>
            <person name="Montecucco C."/>
        </authorList>
    </citation>
    <scope>NUCLEOTIDE SEQUENCE [LARGE SCALE GENOMIC DNA]</scope>
    <source>
        <strain evidence="2 3">DSM 3997</strain>
    </source>
</reference>
<proteinExistence type="predicted"/>
<dbReference type="AlphaFoldDB" id="A0A6I1MNL9"/>